<dbReference type="EMBL" id="CM056813">
    <property type="protein sequence ID" value="KAJ8638940.1"/>
    <property type="molecule type" value="Genomic_DNA"/>
</dbReference>
<sequence length="264" mass="29861">MESEAMERRMSMIFSHLAGGNEESVANHIFPMNCSSSLNFVTPRCDNRILFARQSSLSQACFMRQVSVTQNYKDGALVQEDLPLNCSSSEKASCMTSEGPMFSRPVQTDSKLLNSSEYQPLKQEREYDLSEPPNFARPNKGIPGQKQPFFKKIHTACLSGPEWSPRMDIAEFSRYYVVTVELPGIGINDTRVEVDDCNLVVTGKRSTQRWSVKNVSEDSNPKYLRREIMQGPYQVVWPLPNNVNRDGVSAEFIDGFLQVTLPKL</sequence>
<organism evidence="1 2">
    <name type="scientific">Persea americana</name>
    <name type="common">Avocado</name>
    <dbReference type="NCBI Taxonomy" id="3435"/>
    <lineage>
        <taxon>Eukaryota</taxon>
        <taxon>Viridiplantae</taxon>
        <taxon>Streptophyta</taxon>
        <taxon>Embryophyta</taxon>
        <taxon>Tracheophyta</taxon>
        <taxon>Spermatophyta</taxon>
        <taxon>Magnoliopsida</taxon>
        <taxon>Magnoliidae</taxon>
        <taxon>Laurales</taxon>
        <taxon>Lauraceae</taxon>
        <taxon>Persea</taxon>
    </lineage>
</organism>
<accession>A0ACC2LZY0</accession>
<protein>
    <submittedName>
        <fullName evidence="1">Uncharacterized protein</fullName>
    </submittedName>
</protein>
<name>A0ACC2LZY0_PERAE</name>
<evidence type="ECO:0000313" key="1">
    <source>
        <dbReference type="EMBL" id="KAJ8638940.1"/>
    </source>
</evidence>
<keyword evidence="2" id="KW-1185">Reference proteome</keyword>
<gene>
    <name evidence="1" type="ORF">MRB53_015634</name>
</gene>
<proteinExistence type="predicted"/>
<comment type="caution">
    <text evidence="1">The sequence shown here is derived from an EMBL/GenBank/DDBJ whole genome shotgun (WGS) entry which is preliminary data.</text>
</comment>
<reference evidence="1 2" key="1">
    <citation type="journal article" date="2022" name="Hortic Res">
        <title>A haplotype resolved chromosomal level avocado genome allows analysis of novel avocado genes.</title>
        <authorList>
            <person name="Nath O."/>
            <person name="Fletcher S.J."/>
            <person name="Hayward A."/>
            <person name="Shaw L.M."/>
            <person name="Masouleh A.K."/>
            <person name="Furtado A."/>
            <person name="Henry R.J."/>
            <person name="Mitter N."/>
        </authorList>
    </citation>
    <scope>NUCLEOTIDE SEQUENCE [LARGE SCALE GENOMIC DNA]</scope>
    <source>
        <strain evidence="2">cv. Hass</strain>
    </source>
</reference>
<dbReference type="Proteomes" id="UP001234297">
    <property type="component" value="Chromosome 5"/>
</dbReference>
<evidence type="ECO:0000313" key="2">
    <source>
        <dbReference type="Proteomes" id="UP001234297"/>
    </source>
</evidence>